<gene>
    <name evidence="1" type="ORF">AABB31_20410</name>
</gene>
<sequence length="63" mass="6999">MNPWRAPKRLRALNWLAENDVRFVNLALAGAYNKLLDLAVERRLILIAAVGNDGPEVEALCPS</sequence>
<evidence type="ECO:0000313" key="2">
    <source>
        <dbReference type="Proteomes" id="UP001470809"/>
    </source>
</evidence>
<dbReference type="GO" id="GO:0006508">
    <property type="term" value="P:proteolysis"/>
    <property type="evidence" value="ECO:0007669"/>
    <property type="project" value="InterPro"/>
</dbReference>
<evidence type="ECO:0008006" key="3">
    <source>
        <dbReference type="Google" id="ProtNLM"/>
    </source>
</evidence>
<dbReference type="SUPFAM" id="SSF52743">
    <property type="entry name" value="Subtilisin-like"/>
    <property type="match status" value="1"/>
</dbReference>
<dbReference type="Proteomes" id="UP001470809">
    <property type="component" value="Chromosome"/>
</dbReference>
<proteinExistence type="predicted"/>
<dbReference type="InterPro" id="IPR036852">
    <property type="entry name" value="Peptidase_S8/S53_dom_sf"/>
</dbReference>
<reference evidence="1 2" key="2">
    <citation type="submission" date="2024-08" db="EMBL/GenBank/DDBJ databases">
        <title>Phylogenomic analyses of a clade within the roseobacter group suggest taxonomic reassignments of species of the genera Aestuariivita, Citreicella, Loktanella, Nautella, Pelagibaca, Ruegeria, Thalassobius, Thiobacimonas and Tropicibacter, and the proposal o.</title>
        <authorList>
            <person name="Jeon C.O."/>
        </authorList>
    </citation>
    <scope>NUCLEOTIDE SEQUENCE [LARGE SCALE GENOMIC DNA]</scope>
    <source>
        <strain evidence="1 2">SS1-5</strain>
    </source>
</reference>
<dbReference type="EMBL" id="CP151767">
    <property type="protein sequence ID" value="WZU67284.1"/>
    <property type="molecule type" value="Genomic_DNA"/>
</dbReference>
<protein>
    <recommendedName>
        <fullName evidence="3">Peptidase S8/S53 domain-containing protein</fullName>
    </recommendedName>
</protein>
<dbReference type="RefSeq" id="WP_342076595.1">
    <property type="nucleotide sequence ID" value="NZ_CP151767.2"/>
</dbReference>
<dbReference type="AlphaFoldDB" id="A0AAN0M9N3"/>
<dbReference type="GO" id="GO:0004252">
    <property type="term" value="F:serine-type endopeptidase activity"/>
    <property type="evidence" value="ECO:0007669"/>
    <property type="project" value="InterPro"/>
</dbReference>
<keyword evidence="2" id="KW-1185">Reference proteome</keyword>
<dbReference type="KEGG" id="yrh:AABB31_20410"/>
<name>A0AAN0M9N3_9RHOB</name>
<reference evidence="2" key="1">
    <citation type="submission" date="2024-04" db="EMBL/GenBank/DDBJ databases">
        <title>Phylogenomic analyses of a clade within the roseobacter group suggest taxonomic reassignments of species of the genera Aestuariivita, Citreicella, Loktanella, Nautella, Pelagibaca, Ruegeria, Thalassobius, Thiobacimonas and Tropicibacter, and the proposal o.</title>
        <authorList>
            <person name="Jeon C.O."/>
        </authorList>
    </citation>
    <scope>NUCLEOTIDE SEQUENCE [LARGE SCALE GENOMIC DNA]</scope>
    <source>
        <strain evidence="2">SS1-5</strain>
    </source>
</reference>
<accession>A0AAN0M9N3</accession>
<evidence type="ECO:0000313" key="1">
    <source>
        <dbReference type="EMBL" id="WZU67284.1"/>
    </source>
</evidence>
<organism evidence="1 2">
    <name type="scientific">Yoonia rhodophyticola</name>
    <dbReference type="NCBI Taxonomy" id="3137370"/>
    <lineage>
        <taxon>Bacteria</taxon>
        <taxon>Pseudomonadati</taxon>
        <taxon>Pseudomonadota</taxon>
        <taxon>Alphaproteobacteria</taxon>
        <taxon>Rhodobacterales</taxon>
        <taxon>Paracoccaceae</taxon>
        <taxon>Yoonia</taxon>
    </lineage>
</organism>